<name>A0A0B6Z8V5_9EUPU</name>
<dbReference type="EMBL" id="HACG01017290">
    <property type="protein sequence ID" value="CEK64155.1"/>
    <property type="molecule type" value="Transcribed_RNA"/>
</dbReference>
<feature type="region of interest" description="Disordered" evidence="1">
    <location>
        <begin position="274"/>
        <end position="308"/>
    </location>
</feature>
<organism evidence="2">
    <name type="scientific">Arion vulgaris</name>
    <dbReference type="NCBI Taxonomy" id="1028688"/>
    <lineage>
        <taxon>Eukaryota</taxon>
        <taxon>Metazoa</taxon>
        <taxon>Spiralia</taxon>
        <taxon>Lophotrochozoa</taxon>
        <taxon>Mollusca</taxon>
        <taxon>Gastropoda</taxon>
        <taxon>Heterobranchia</taxon>
        <taxon>Euthyneura</taxon>
        <taxon>Panpulmonata</taxon>
        <taxon>Eupulmonata</taxon>
        <taxon>Stylommatophora</taxon>
        <taxon>Helicina</taxon>
        <taxon>Arionoidea</taxon>
        <taxon>Arionidae</taxon>
        <taxon>Arion</taxon>
    </lineage>
</organism>
<feature type="compositionally biased region" description="Basic and acidic residues" evidence="1">
    <location>
        <begin position="177"/>
        <end position="222"/>
    </location>
</feature>
<proteinExistence type="predicted"/>
<feature type="compositionally biased region" description="Polar residues" evidence="1">
    <location>
        <begin position="165"/>
        <end position="175"/>
    </location>
</feature>
<dbReference type="AlphaFoldDB" id="A0A0B6Z8V5"/>
<evidence type="ECO:0000313" key="2">
    <source>
        <dbReference type="EMBL" id="CEK64155.1"/>
    </source>
</evidence>
<protein>
    <submittedName>
        <fullName evidence="2">Uncharacterized protein</fullName>
    </submittedName>
</protein>
<reference evidence="2" key="1">
    <citation type="submission" date="2014-12" db="EMBL/GenBank/DDBJ databases">
        <title>Insight into the proteome of Arion vulgaris.</title>
        <authorList>
            <person name="Aradska J."/>
            <person name="Bulat T."/>
            <person name="Smidak R."/>
            <person name="Sarate P."/>
            <person name="Gangsoo J."/>
            <person name="Sialana F."/>
            <person name="Bilban M."/>
            <person name="Lubec G."/>
        </authorList>
    </citation>
    <scope>NUCLEOTIDE SEQUENCE</scope>
    <source>
        <tissue evidence="2">Skin</tissue>
    </source>
</reference>
<feature type="non-terminal residue" evidence="2">
    <location>
        <position position="1"/>
    </location>
</feature>
<feature type="non-terminal residue" evidence="2">
    <location>
        <position position="329"/>
    </location>
</feature>
<evidence type="ECO:0000256" key="1">
    <source>
        <dbReference type="SAM" id="MobiDB-lite"/>
    </source>
</evidence>
<feature type="region of interest" description="Disordered" evidence="1">
    <location>
        <begin position="22"/>
        <end position="42"/>
    </location>
</feature>
<feature type="compositionally biased region" description="Polar residues" evidence="1">
    <location>
        <begin position="22"/>
        <end position="35"/>
    </location>
</feature>
<feature type="compositionally biased region" description="Polar residues" evidence="1">
    <location>
        <begin position="110"/>
        <end position="154"/>
    </location>
</feature>
<feature type="region of interest" description="Disordered" evidence="1">
    <location>
        <begin position="71"/>
        <end position="234"/>
    </location>
</feature>
<feature type="compositionally biased region" description="Acidic residues" evidence="1">
    <location>
        <begin position="280"/>
        <end position="302"/>
    </location>
</feature>
<sequence length="329" mass="36877">IHKGHHNHPHRHSLRRMSSFNNAANVPSDQTSSNRPDSDQAFEPMCSSKEVETLVNACHKKDVMYIPTEKSSLEHHHSFHSQQSNDRTKSHLHHHHSQSSIPEHPKSPSFKLNCQSSTNLHITPPIYNNQEHNSMSESSQIVSSHEISTLQVQEPQLKISEKPQKSPSISSTSAAENLKERSVDDGCPEIKKPKLSIHECQDKNSEEPAAEERDCKDNHDAAESSMCDSLSQEGSLDNIRRMWRSRSRVSLAQRLTDNQVLFLPPSCYVFKGAEVYSGSESDDSDDSDDDDESSDDDDESSTDNDTLKLSKVALISSSKQDTEIDLHSS</sequence>
<accession>A0A0B6Z8V5</accession>
<gene>
    <name evidence="2" type="primary">ORF50772</name>
</gene>